<evidence type="ECO:0000256" key="5">
    <source>
        <dbReference type="ARBA" id="ARBA00022825"/>
    </source>
</evidence>
<evidence type="ECO:0000313" key="14">
    <source>
        <dbReference type="Proteomes" id="UP000247696"/>
    </source>
</evidence>
<dbReference type="STRING" id="1737425.GCA_900049755_00960"/>
<dbReference type="CDD" id="cd07017">
    <property type="entry name" value="S14_ClpP_2"/>
    <property type="match status" value="1"/>
</dbReference>
<dbReference type="InterPro" id="IPR001907">
    <property type="entry name" value="ClpP"/>
</dbReference>
<dbReference type="InterPro" id="IPR023562">
    <property type="entry name" value="ClpP/TepA"/>
</dbReference>
<dbReference type="GO" id="GO:0006515">
    <property type="term" value="P:protein quality control for misfolded or incompletely synthesized proteins"/>
    <property type="evidence" value="ECO:0007669"/>
    <property type="project" value="TreeGrafter"/>
</dbReference>
<dbReference type="PROSITE" id="PS00382">
    <property type="entry name" value="CLP_PROTEASE_HIS"/>
    <property type="match status" value="1"/>
</dbReference>
<dbReference type="NCBIfam" id="NF009205">
    <property type="entry name" value="PRK12553.1"/>
    <property type="match status" value="1"/>
</dbReference>
<evidence type="ECO:0000256" key="6">
    <source>
        <dbReference type="ARBA" id="ARBA00034021"/>
    </source>
</evidence>
<evidence type="ECO:0000256" key="9">
    <source>
        <dbReference type="PROSITE-ProRule" id="PRU10086"/>
    </source>
</evidence>
<gene>
    <name evidence="13" type="primary">clpP2</name>
    <name evidence="7" type="synonym">clpP</name>
    <name evidence="13" type="ORF">Csp1_19140</name>
</gene>
<dbReference type="HAMAP" id="MF_00444">
    <property type="entry name" value="ClpP"/>
    <property type="match status" value="1"/>
</dbReference>
<keyword evidence="4 7" id="KW-0378">Hydrolase</keyword>
<dbReference type="InterPro" id="IPR033135">
    <property type="entry name" value="ClpP_His_AS"/>
</dbReference>
<sequence length="245" mass="26816">MGNENMTGFTHASELSAASVLREGAHGAAREGIRGEVSGAQLPQSRYILPSFVEHSSWGAKESNPYNKLFEERIIFLGTQVDDASANDIMAQLLVLEGLDPDRDITMYINSPGGSFTSLMAIYDTMQYVRPDIVTVCLGQAASAAAVLLAAGTPGKRAALPNSRVLIHQPATQGTQGQVSDLEIQAREIERMRRLMEETLARHTGQTAEQIRIDTDRDKFLTAEDAKAYGIIDQVFEYRKLSAQK</sequence>
<dbReference type="Pfam" id="PF00574">
    <property type="entry name" value="CLP_protease"/>
    <property type="match status" value="1"/>
</dbReference>
<dbReference type="PRINTS" id="PR00127">
    <property type="entry name" value="CLPPROTEASEP"/>
</dbReference>
<comment type="catalytic activity">
    <reaction evidence="6 7 9">
        <text>Hydrolysis of proteins to small peptides in the presence of ATP and magnesium. alpha-casein is the usual test substrate. In the absence of ATP, only oligopeptides shorter than five residues are hydrolyzed (such as succinyl-Leu-Tyr-|-NHMec, and Leu-Tyr-Leu-|-Tyr-Trp, in which cleavage of the -Tyr-|-Leu- and -Tyr-|-Trp bonds also occurs).</text>
        <dbReference type="EC" id="3.4.21.92"/>
    </reaction>
</comment>
<evidence type="ECO:0000313" key="13">
    <source>
        <dbReference type="EMBL" id="AWT26687.1"/>
    </source>
</evidence>
<keyword evidence="2 7" id="KW-0963">Cytoplasm</keyword>
<dbReference type="NCBIfam" id="NF001368">
    <property type="entry name" value="PRK00277.1"/>
    <property type="match status" value="1"/>
</dbReference>
<feature type="active site" description="Nucleophile" evidence="7">
    <location>
        <position position="143"/>
    </location>
</feature>
<dbReference type="Gene3D" id="3.90.226.10">
    <property type="entry name" value="2-enoyl-CoA Hydratase, Chain A, domain 1"/>
    <property type="match status" value="1"/>
</dbReference>
<dbReference type="EMBL" id="CP024988">
    <property type="protein sequence ID" value="AWT26687.1"/>
    <property type="molecule type" value="Genomic_DNA"/>
</dbReference>
<dbReference type="GO" id="GO:0004176">
    <property type="term" value="F:ATP-dependent peptidase activity"/>
    <property type="evidence" value="ECO:0007669"/>
    <property type="project" value="InterPro"/>
</dbReference>
<evidence type="ECO:0000256" key="2">
    <source>
        <dbReference type="ARBA" id="ARBA00022490"/>
    </source>
</evidence>
<protein>
    <recommendedName>
        <fullName evidence="7 12">ATP-dependent Clp protease proteolytic subunit</fullName>
        <ecNumber evidence="7 10">3.4.21.92</ecNumber>
    </recommendedName>
    <alternativeName>
        <fullName evidence="7">Endopeptidase Clp</fullName>
    </alternativeName>
</protein>
<dbReference type="Proteomes" id="UP000247696">
    <property type="component" value="Chromosome"/>
</dbReference>
<feature type="active site" evidence="7 9">
    <location>
        <position position="168"/>
    </location>
</feature>
<name>A0A2Z3YX87_9CORY</name>
<dbReference type="GO" id="GO:0009368">
    <property type="term" value="C:endopeptidase Clp complex"/>
    <property type="evidence" value="ECO:0007669"/>
    <property type="project" value="TreeGrafter"/>
</dbReference>
<dbReference type="GO" id="GO:0051117">
    <property type="term" value="F:ATPase binding"/>
    <property type="evidence" value="ECO:0007669"/>
    <property type="project" value="TreeGrafter"/>
</dbReference>
<reference evidence="14" key="1">
    <citation type="submission" date="2017-11" db="EMBL/GenBank/DDBJ databases">
        <title>Otitis media/interna in a cat caused by the recently described species Corynebacterium provencense.</title>
        <authorList>
            <person name="Kittl S."/>
            <person name="Brodard I."/>
            <person name="Rychener L."/>
            <person name="Jores J."/>
            <person name="Roosje P."/>
            <person name="Gobeli Brawand S."/>
        </authorList>
    </citation>
    <scope>NUCLEOTIDE SEQUENCE [LARGE SCALE GENOMIC DNA]</scope>
    <source>
        <strain evidence="14">17KM38</strain>
    </source>
</reference>
<dbReference type="AlphaFoldDB" id="A0A2Z3YX87"/>
<dbReference type="EC" id="3.4.21.92" evidence="7 10"/>
<comment type="similarity">
    <text evidence="1 7 12">Belongs to the peptidase S14 family.</text>
</comment>
<keyword evidence="14" id="KW-1185">Reference proteome</keyword>
<evidence type="ECO:0000256" key="3">
    <source>
        <dbReference type="ARBA" id="ARBA00022670"/>
    </source>
</evidence>
<comment type="function">
    <text evidence="7 11">Cleaves peptides in various proteins in a process that requires ATP hydrolysis. Has a chymotrypsin-like activity. Plays a major role in the degradation of misfolded proteins.</text>
</comment>
<evidence type="ECO:0000256" key="8">
    <source>
        <dbReference type="PROSITE-ProRule" id="PRU10085"/>
    </source>
</evidence>
<keyword evidence="3 7" id="KW-0645">Protease</keyword>
<dbReference type="PANTHER" id="PTHR10381">
    <property type="entry name" value="ATP-DEPENDENT CLP PROTEASE PROTEOLYTIC SUBUNIT"/>
    <property type="match status" value="1"/>
</dbReference>
<dbReference type="PANTHER" id="PTHR10381:SF26">
    <property type="entry name" value="ATP-DEPENDENT CLP PROTEASE PROTEOLYTIC SUBUNIT-LIKE-RELATED"/>
    <property type="match status" value="1"/>
</dbReference>
<evidence type="ECO:0000256" key="7">
    <source>
        <dbReference type="HAMAP-Rule" id="MF_00444"/>
    </source>
</evidence>
<dbReference type="RefSeq" id="WP_227871015.1">
    <property type="nucleotide sequence ID" value="NZ_CP024988.1"/>
</dbReference>
<evidence type="ECO:0000256" key="11">
    <source>
        <dbReference type="RuleBase" id="RU000550"/>
    </source>
</evidence>
<feature type="active site" evidence="8">
    <location>
        <position position="143"/>
    </location>
</feature>
<organism evidence="13 14">
    <name type="scientific">Corynebacterium provencense</name>
    <dbReference type="NCBI Taxonomy" id="1737425"/>
    <lineage>
        <taxon>Bacteria</taxon>
        <taxon>Bacillati</taxon>
        <taxon>Actinomycetota</taxon>
        <taxon>Actinomycetes</taxon>
        <taxon>Mycobacteriales</taxon>
        <taxon>Corynebacteriaceae</taxon>
        <taxon>Corynebacterium</taxon>
    </lineage>
</organism>
<dbReference type="KEGG" id="cpre:Csp1_19140"/>
<proteinExistence type="inferred from homology"/>
<dbReference type="FunFam" id="3.90.226.10:FF:000002">
    <property type="entry name" value="ATP-dependent Clp protease proteolytic subunit"/>
    <property type="match status" value="1"/>
</dbReference>
<keyword evidence="5 7" id="KW-0720">Serine protease</keyword>
<evidence type="ECO:0000256" key="10">
    <source>
        <dbReference type="RuleBase" id="RU000549"/>
    </source>
</evidence>
<evidence type="ECO:0000256" key="12">
    <source>
        <dbReference type="RuleBase" id="RU003567"/>
    </source>
</evidence>
<dbReference type="PROSITE" id="PS00381">
    <property type="entry name" value="CLP_PROTEASE_SER"/>
    <property type="match status" value="1"/>
</dbReference>
<dbReference type="InterPro" id="IPR018215">
    <property type="entry name" value="ClpP_Ser_AS"/>
</dbReference>
<accession>A0A2Z3YX87</accession>
<dbReference type="GO" id="GO:0005737">
    <property type="term" value="C:cytoplasm"/>
    <property type="evidence" value="ECO:0007669"/>
    <property type="project" value="UniProtKB-SubCell"/>
</dbReference>
<evidence type="ECO:0000256" key="1">
    <source>
        <dbReference type="ARBA" id="ARBA00007039"/>
    </source>
</evidence>
<dbReference type="InterPro" id="IPR029045">
    <property type="entry name" value="ClpP/crotonase-like_dom_sf"/>
</dbReference>
<evidence type="ECO:0000256" key="4">
    <source>
        <dbReference type="ARBA" id="ARBA00022801"/>
    </source>
</evidence>
<comment type="subunit">
    <text evidence="7">Fourteen ClpP subunits assemble into 2 heptameric rings which stack back to back to give a disk-like structure with a central cavity, resembling the structure of eukaryotic proteasomes.</text>
</comment>
<dbReference type="GO" id="GO:0004252">
    <property type="term" value="F:serine-type endopeptidase activity"/>
    <property type="evidence" value="ECO:0007669"/>
    <property type="project" value="UniProtKB-UniRule"/>
</dbReference>
<comment type="subcellular location">
    <subcellularLocation>
        <location evidence="7">Cytoplasm</location>
    </subcellularLocation>
</comment>
<dbReference type="SUPFAM" id="SSF52096">
    <property type="entry name" value="ClpP/crotonase"/>
    <property type="match status" value="1"/>
</dbReference>